<protein>
    <recommendedName>
        <fullName evidence="4">Transposase</fullName>
    </recommendedName>
</protein>
<sequence length="187" mass="21412">MGRVKYRESGIIFEEKIIKNWHAKNEFIGVGPRFSSRDQNKEDNLGTQLMDRSRKPSSKSFCDTDILLILPAVGDHCPHRRPGYQGGLFQSVNWQLLSAPAGGANHPRLPGRRRPVVMETAEHARKAALNCSFFEGRNNLFFERVFSWTKRGFFWAIQKLEAVPRPLSNTWRVFFGIACSSCSLLWI</sequence>
<dbReference type="AlphaFoldDB" id="A0AAV6V3M4"/>
<accession>A0AAV6V3M4</accession>
<proteinExistence type="predicted"/>
<gene>
    <name evidence="2" type="ORF">JTE90_006111</name>
</gene>
<keyword evidence="3" id="KW-1185">Reference proteome</keyword>
<feature type="region of interest" description="Disordered" evidence="1">
    <location>
        <begin position="35"/>
        <end position="58"/>
    </location>
</feature>
<dbReference type="Proteomes" id="UP000827092">
    <property type="component" value="Unassembled WGS sequence"/>
</dbReference>
<evidence type="ECO:0008006" key="4">
    <source>
        <dbReference type="Google" id="ProtNLM"/>
    </source>
</evidence>
<comment type="caution">
    <text evidence="2">The sequence shown here is derived from an EMBL/GenBank/DDBJ whole genome shotgun (WGS) entry which is preliminary data.</text>
</comment>
<evidence type="ECO:0000313" key="2">
    <source>
        <dbReference type="EMBL" id="KAG8191367.1"/>
    </source>
</evidence>
<evidence type="ECO:0000313" key="3">
    <source>
        <dbReference type="Proteomes" id="UP000827092"/>
    </source>
</evidence>
<organism evidence="2 3">
    <name type="scientific">Oedothorax gibbosus</name>
    <dbReference type="NCBI Taxonomy" id="931172"/>
    <lineage>
        <taxon>Eukaryota</taxon>
        <taxon>Metazoa</taxon>
        <taxon>Ecdysozoa</taxon>
        <taxon>Arthropoda</taxon>
        <taxon>Chelicerata</taxon>
        <taxon>Arachnida</taxon>
        <taxon>Araneae</taxon>
        <taxon>Araneomorphae</taxon>
        <taxon>Entelegynae</taxon>
        <taxon>Araneoidea</taxon>
        <taxon>Linyphiidae</taxon>
        <taxon>Erigoninae</taxon>
        <taxon>Oedothorax</taxon>
    </lineage>
</organism>
<dbReference type="EMBL" id="JAFNEN010000161">
    <property type="protein sequence ID" value="KAG8191367.1"/>
    <property type="molecule type" value="Genomic_DNA"/>
</dbReference>
<reference evidence="2 3" key="1">
    <citation type="journal article" date="2022" name="Nat. Ecol. Evol.">
        <title>A masculinizing supergene underlies an exaggerated male reproductive morph in a spider.</title>
        <authorList>
            <person name="Hendrickx F."/>
            <person name="De Corte Z."/>
            <person name="Sonet G."/>
            <person name="Van Belleghem S.M."/>
            <person name="Kostlbacher S."/>
            <person name="Vangestel C."/>
        </authorList>
    </citation>
    <scope>NUCLEOTIDE SEQUENCE [LARGE SCALE GENOMIC DNA]</scope>
    <source>
        <strain evidence="2">W744_W776</strain>
    </source>
</reference>
<feature type="compositionally biased region" description="Basic and acidic residues" evidence="1">
    <location>
        <begin position="35"/>
        <end position="44"/>
    </location>
</feature>
<evidence type="ECO:0000256" key="1">
    <source>
        <dbReference type="SAM" id="MobiDB-lite"/>
    </source>
</evidence>
<name>A0AAV6V3M4_9ARAC</name>